<keyword evidence="3" id="KW-0808">Transferase</keyword>
<feature type="domain" description="Methyltransferase" evidence="4">
    <location>
        <begin position="43"/>
        <end position="118"/>
    </location>
</feature>
<evidence type="ECO:0000256" key="1">
    <source>
        <dbReference type="ARBA" id="ARBA00008361"/>
    </source>
</evidence>
<feature type="non-terminal residue" evidence="5">
    <location>
        <position position="171"/>
    </location>
</feature>
<dbReference type="SUPFAM" id="SSF53335">
    <property type="entry name" value="S-adenosyl-L-methionine-dependent methyltransferases"/>
    <property type="match status" value="1"/>
</dbReference>
<dbReference type="Proteomes" id="UP000000759">
    <property type="component" value="Chromosome 3"/>
</dbReference>
<dbReference type="InterPro" id="IPR041698">
    <property type="entry name" value="Methyltransf_25"/>
</dbReference>
<dbReference type="PANTHER" id="PTHR12176">
    <property type="entry name" value="SAM-DEPENDENT METHYLTRANSFERASE SUPERFAMILY PROTEIN"/>
    <property type="match status" value="1"/>
</dbReference>
<evidence type="ECO:0000313" key="6">
    <source>
        <dbReference type="Proteomes" id="UP000000759"/>
    </source>
</evidence>
<evidence type="ECO:0000256" key="2">
    <source>
        <dbReference type="ARBA" id="ARBA00022603"/>
    </source>
</evidence>
<dbReference type="PANTHER" id="PTHR12176:SF80">
    <property type="entry name" value="EEF1A LYSINE METHYLTRANSFERASE 4"/>
    <property type="match status" value="1"/>
</dbReference>
<dbReference type="OrthoDB" id="44301at2759"/>
<keyword evidence="6" id="KW-1185">Reference proteome</keyword>
<protein>
    <recommendedName>
        <fullName evidence="4">Methyltransferase domain-containing protein</fullName>
    </recommendedName>
</protein>
<dbReference type="Pfam" id="PF13649">
    <property type="entry name" value="Methyltransf_25"/>
    <property type="match status" value="1"/>
</dbReference>
<dbReference type="GeneID" id="7204293"/>
<dbReference type="InterPro" id="IPR029063">
    <property type="entry name" value="SAM-dependent_MTases_sf"/>
</dbReference>
<reference evidence="6" key="2">
    <citation type="submission" date="2008-08" db="EMBL/GenBank/DDBJ databases">
        <authorList>
            <consortium name="Diatom Consortium"/>
            <person name="Grigoriev I."/>
            <person name="Grimwood J."/>
            <person name="Kuo A."/>
            <person name="Otillar R.P."/>
            <person name="Salamov A."/>
            <person name="Detter J.C."/>
            <person name="Lindquist E."/>
            <person name="Shapiro H."/>
            <person name="Lucas S."/>
            <person name="Glavina del Rio T."/>
            <person name="Pitluck S."/>
            <person name="Rokhsar D."/>
            <person name="Bowler C."/>
        </authorList>
    </citation>
    <scope>GENOME REANNOTATION</scope>
    <source>
        <strain evidence="6">CCAP 1055/1</strain>
    </source>
</reference>
<dbReference type="GO" id="GO:0008168">
    <property type="term" value="F:methyltransferase activity"/>
    <property type="evidence" value="ECO:0007669"/>
    <property type="project" value="UniProtKB-KW"/>
</dbReference>
<dbReference type="CDD" id="cd02440">
    <property type="entry name" value="AdoMet_MTases"/>
    <property type="match status" value="1"/>
</dbReference>
<dbReference type="AlphaFoldDB" id="B5Y4M4"/>
<dbReference type="InterPro" id="IPR051419">
    <property type="entry name" value="Lys/N-term_MeTrsfase_sf"/>
</dbReference>
<organism evidence="5 6">
    <name type="scientific">Phaeodactylum tricornutum (strain CCAP 1055/1)</name>
    <dbReference type="NCBI Taxonomy" id="556484"/>
    <lineage>
        <taxon>Eukaryota</taxon>
        <taxon>Sar</taxon>
        <taxon>Stramenopiles</taxon>
        <taxon>Ochrophyta</taxon>
        <taxon>Bacillariophyta</taxon>
        <taxon>Bacillariophyceae</taxon>
        <taxon>Bacillariophycidae</taxon>
        <taxon>Naviculales</taxon>
        <taxon>Phaeodactylaceae</taxon>
        <taxon>Phaeodactylum</taxon>
    </lineage>
</organism>
<dbReference type="InParanoid" id="B5Y4M4"/>
<name>B5Y4M4_PHATC</name>
<proteinExistence type="inferred from homology"/>
<dbReference type="HOGENOM" id="CLU_065920_2_0_1"/>
<evidence type="ECO:0000256" key="3">
    <source>
        <dbReference type="ARBA" id="ARBA00022679"/>
    </source>
</evidence>
<reference evidence="5 6" key="1">
    <citation type="journal article" date="2008" name="Nature">
        <title>The Phaeodactylum genome reveals the evolutionary history of diatom genomes.</title>
        <authorList>
            <person name="Bowler C."/>
            <person name="Allen A.E."/>
            <person name="Badger J.H."/>
            <person name="Grimwood J."/>
            <person name="Jabbari K."/>
            <person name="Kuo A."/>
            <person name="Maheswari U."/>
            <person name="Martens C."/>
            <person name="Maumus F."/>
            <person name="Otillar R.P."/>
            <person name="Rayko E."/>
            <person name="Salamov A."/>
            <person name="Vandepoele K."/>
            <person name="Beszteri B."/>
            <person name="Gruber A."/>
            <person name="Heijde M."/>
            <person name="Katinka M."/>
            <person name="Mock T."/>
            <person name="Valentin K."/>
            <person name="Verret F."/>
            <person name="Berges J.A."/>
            <person name="Brownlee C."/>
            <person name="Cadoret J.P."/>
            <person name="Chiovitti A."/>
            <person name="Choi C.J."/>
            <person name="Coesel S."/>
            <person name="De Martino A."/>
            <person name="Detter J.C."/>
            <person name="Durkin C."/>
            <person name="Falciatore A."/>
            <person name="Fournet J."/>
            <person name="Haruta M."/>
            <person name="Huysman M.J."/>
            <person name="Jenkins B.D."/>
            <person name="Jiroutova K."/>
            <person name="Jorgensen R.E."/>
            <person name="Joubert Y."/>
            <person name="Kaplan A."/>
            <person name="Kroger N."/>
            <person name="Kroth P.G."/>
            <person name="La Roche J."/>
            <person name="Lindquist E."/>
            <person name="Lommer M."/>
            <person name="Martin-Jezequel V."/>
            <person name="Lopez P.J."/>
            <person name="Lucas S."/>
            <person name="Mangogna M."/>
            <person name="McGinnis K."/>
            <person name="Medlin L.K."/>
            <person name="Montsant A."/>
            <person name="Oudot-Le Secq M.P."/>
            <person name="Napoli C."/>
            <person name="Obornik M."/>
            <person name="Parker M.S."/>
            <person name="Petit J.L."/>
            <person name="Porcel B.M."/>
            <person name="Poulsen N."/>
            <person name="Robison M."/>
            <person name="Rychlewski L."/>
            <person name="Rynearson T.A."/>
            <person name="Schmutz J."/>
            <person name="Shapiro H."/>
            <person name="Siaut M."/>
            <person name="Stanley M."/>
            <person name="Sussman M.R."/>
            <person name="Taylor A.R."/>
            <person name="Vardi A."/>
            <person name="von Dassow P."/>
            <person name="Vyverman W."/>
            <person name="Willis A."/>
            <person name="Wyrwicz L.S."/>
            <person name="Rokhsar D.S."/>
            <person name="Weissenbach J."/>
            <person name="Armbrust E.V."/>
            <person name="Green B.R."/>
            <person name="Van de Peer Y."/>
            <person name="Grigoriev I.V."/>
        </authorList>
    </citation>
    <scope>NUCLEOTIDE SEQUENCE [LARGE SCALE GENOMIC DNA]</scope>
    <source>
        <strain evidence="5 6">CCAP 1055/1</strain>
    </source>
</reference>
<accession>B5Y4M4</accession>
<dbReference type="Gene3D" id="3.40.50.150">
    <property type="entry name" value="Vaccinia Virus protein VP39"/>
    <property type="match status" value="1"/>
</dbReference>
<comment type="similarity">
    <text evidence="1">Belongs to the methyltransferase superfamily.</text>
</comment>
<evidence type="ECO:0000259" key="4">
    <source>
        <dbReference type="Pfam" id="PF13649"/>
    </source>
</evidence>
<dbReference type="GO" id="GO:0032259">
    <property type="term" value="P:methylation"/>
    <property type="evidence" value="ECO:0007669"/>
    <property type="project" value="UniProtKB-KW"/>
</dbReference>
<dbReference type="KEGG" id="pti:PHATR_10187"/>
<dbReference type="eggNOG" id="KOG2352">
    <property type="taxonomic scope" value="Eukaryota"/>
</dbReference>
<dbReference type="RefSeq" id="XP_002186037.1">
    <property type="nucleotide sequence ID" value="XM_002186001.1"/>
</dbReference>
<evidence type="ECO:0000313" key="5">
    <source>
        <dbReference type="EMBL" id="ACI65507.1"/>
    </source>
</evidence>
<dbReference type="STRING" id="556484.B5Y4M4"/>
<keyword evidence="2" id="KW-0489">Methyltransferase</keyword>
<feature type="non-terminal residue" evidence="5">
    <location>
        <position position="1"/>
    </location>
</feature>
<dbReference type="EMBL" id="CP001142">
    <property type="protein sequence ID" value="ACI65507.1"/>
    <property type="molecule type" value="Genomic_DNA"/>
</dbReference>
<dbReference type="PaxDb" id="2850-Phatr10187"/>
<sequence length="171" mass="19673">NSTYGSHDYWEDRFENEDSFEWLLSYEQLAAQIEPHLLPVSRILVVGCGNAPFSADLYDAGYHNIVNVDYSETVIANMQQRHLTERLQMEWLVMDMTDLSALMDASFDVVIDKAAMDAIMTKESDVWNPDASVVRASRDMCRHISRILRPDGGVFLQISLAQPHFRKRYLL</sequence>
<gene>
    <name evidence="5" type="ORF">PHATR_10187</name>
</gene>